<evidence type="ECO:0000256" key="7">
    <source>
        <dbReference type="SAM" id="Phobius"/>
    </source>
</evidence>
<sequence length="354" mass="39099">MSPLRTWNRVLQLSSWWPTIGRVASNRQAFVAFAENLAELLTAGIDFVQAVDILSQQGPSFQRRLSRTVSHHLERGFPVSQSLLPHIDVIAGNLFVVSERVGQLPGALAAYVIRERARRDWRQHLTRSLIYPFLLMCSCLILATFVRVVIQPQLSLLEASLEDSGVSPSALPVWSTLSLCVIVGVLGLPGAYFVLYQMRRWGGFKGIRLPFDDLVRNVRSERFVDSLHIQLASGVSLVEALSALCGVQNSWLKRDCQIVLRNLLAGISLANSLPNSLSPIVREVLSVSEVTGDLTAGLRRASDLLKGRVTRKLQRVSTWLEPVTMSIMGLVVGTTMYSVFGPMYHTIATVGTHG</sequence>
<feature type="domain" description="Type II secretion system protein GspF" evidence="8">
    <location>
        <begin position="33"/>
        <end position="151"/>
    </location>
</feature>
<dbReference type="Proteomes" id="UP001164761">
    <property type="component" value="Chromosome"/>
</dbReference>
<comment type="similarity">
    <text evidence="2">Belongs to the GSP F family.</text>
</comment>
<proteinExistence type="inferred from homology"/>
<reference evidence="9" key="1">
    <citation type="submission" date="2022-08" db="EMBL/GenBank/DDBJ databases">
        <title>Alicyclobacillus fastidiosus DSM 17978, complete genome.</title>
        <authorList>
            <person name="Wang Q."/>
            <person name="Cai R."/>
            <person name="Wang Z."/>
        </authorList>
    </citation>
    <scope>NUCLEOTIDE SEQUENCE</scope>
    <source>
        <strain evidence="9">DSM 17978</strain>
    </source>
</reference>
<gene>
    <name evidence="9" type="ORF">NZD89_13305</name>
</gene>
<evidence type="ECO:0000256" key="5">
    <source>
        <dbReference type="ARBA" id="ARBA00022989"/>
    </source>
</evidence>
<evidence type="ECO:0000256" key="4">
    <source>
        <dbReference type="ARBA" id="ARBA00022692"/>
    </source>
</evidence>
<dbReference type="Gene3D" id="1.20.81.30">
    <property type="entry name" value="Type II secretion system (T2SS), domain F"/>
    <property type="match status" value="2"/>
</dbReference>
<evidence type="ECO:0000256" key="6">
    <source>
        <dbReference type="ARBA" id="ARBA00023136"/>
    </source>
</evidence>
<dbReference type="InterPro" id="IPR042094">
    <property type="entry name" value="T2SS_GspF_sf"/>
</dbReference>
<dbReference type="InterPro" id="IPR018076">
    <property type="entry name" value="T2SS_GspF_dom"/>
</dbReference>
<dbReference type="EMBL" id="CP104067">
    <property type="protein sequence ID" value="WAH44270.1"/>
    <property type="molecule type" value="Genomic_DNA"/>
</dbReference>
<evidence type="ECO:0000259" key="8">
    <source>
        <dbReference type="Pfam" id="PF00482"/>
    </source>
</evidence>
<dbReference type="Pfam" id="PF00482">
    <property type="entry name" value="T2SSF"/>
    <property type="match status" value="2"/>
</dbReference>
<dbReference type="RefSeq" id="WP_268008166.1">
    <property type="nucleotide sequence ID" value="NZ_BSUT01000001.1"/>
</dbReference>
<organism evidence="9 10">
    <name type="scientific">Alicyclobacillus fastidiosus</name>
    <dbReference type="NCBI Taxonomy" id="392011"/>
    <lineage>
        <taxon>Bacteria</taxon>
        <taxon>Bacillati</taxon>
        <taxon>Bacillota</taxon>
        <taxon>Bacilli</taxon>
        <taxon>Bacillales</taxon>
        <taxon>Alicyclobacillaceae</taxon>
        <taxon>Alicyclobacillus</taxon>
    </lineage>
</organism>
<feature type="domain" description="Type II secretion system protein GspF" evidence="8">
    <location>
        <begin position="223"/>
        <end position="340"/>
    </location>
</feature>
<keyword evidence="4 7" id="KW-0812">Transmembrane</keyword>
<keyword evidence="3" id="KW-1003">Cell membrane</keyword>
<accession>A0ABY6ZQP0</accession>
<evidence type="ECO:0000256" key="2">
    <source>
        <dbReference type="ARBA" id="ARBA00005745"/>
    </source>
</evidence>
<dbReference type="InterPro" id="IPR003004">
    <property type="entry name" value="GspF/PilC"/>
</dbReference>
<evidence type="ECO:0000313" key="9">
    <source>
        <dbReference type="EMBL" id="WAH44270.1"/>
    </source>
</evidence>
<keyword evidence="10" id="KW-1185">Reference proteome</keyword>
<dbReference type="PANTHER" id="PTHR30012:SF0">
    <property type="entry name" value="TYPE II SECRETION SYSTEM PROTEIN F-RELATED"/>
    <property type="match status" value="1"/>
</dbReference>
<evidence type="ECO:0000256" key="1">
    <source>
        <dbReference type="ARBA" id="ARBA00004651"/>
    </source>
</evidence>
<comment type="subcellular location">
    <subcellularLocation>
        <location evidence="1">Cell membrane</location>
        <topology evidence="1">Multi-pass membrane protein</topology>
    </subcellularLocation>
</comment>
<feature type="transmembrane region" description="Helical" evidence="7">
    <location>
        <begin position="170"/>
        <end position="195"/>
    </location>
</feature>
<dbReference type="PANTHER" id="PTHR30012">
    <property type="entry name" value="GENERAL SECRETION PATHWAY PROTEIN"/>
    <property type="match status" value="1"/>
</dbReference>
<protein>
    <submittedName>
        <fullName evidence="9">Type II secretion system F family protein</fullName>
    </submittedName>
</protein>
<keyword evidence="5 7" id="KW-1133">Transmembrane helix</keyword>
<feature type="transmembrane region" description="Helical" evidence="7">
    <location>
        <begin position="318"/>
        <end position="340"/>
    </location>
</feature>
<evidence type="ECO:0000313" key="10">
    <source>
        <dbReference type="Proteomes" id="UP001164761"/>
    </source>
</evidence>
<keyword evidence="6 7" id="KW-0472">Membrane</keyword>
<name>A0ABY6ZQP0_9BACL</name>
<feature type="transmembrane region" description="Helical" evidence="7">
    <location>
        <begin position="129"/>
        <end position="150"/>
    </location>
</feature>
<evidence type="ECO:0000256" key="3">
    <source>
        <dbReference type="ARBA" id="ARBA00022475"/>
    </source>
</evidence>